<evidence type="ECO:0000256" key="2">
    <source>
        <dbReference type="ARBA" id="ARBA00022559"/>
    </source>
</evidence>
<dbReference type="EMBL" id="LQNT01000003">
    <property type="protein sequence ID" value="KZE39418.1"/>
    <property type="molecule type" value="Genomic_DNA"/>
</dbReference>
<organism evidence="7 8">
    <name type="scientific">Bhargavaea cecembensis</name>
    <dbReference type="NCBI Taxonomy" id="394098"/>
    <lineage>
        <taxon>Bacteria</taxon>
        <taxon>Bacillati</taxon>
        <taxon>Bacillota</taxon>
        <taxon>Bacilli</taxon>
        <taxon>Bacillales</taxon>
        <taxon>Caryophanaceae</taxon>
        <taxon>Bhargavaea</taxon>
    </lineage>
</organism>
<dbReference type="PIRSF" id="PIRSF000303">
    <property type="entry name" value="Glutathion_perox"/>
    <property type="match status" value="1"/>
</dbReference>
<evidence type="ECO:0000256" key="1">
    <source>
        <dbReference type="ARBA" id="ARBA00006926"/>
    </source>
</evidence>
<evidence type="ECO:0000259" key="6">
    <source>
        <dbReference type="PROSITE" id="PS51352"/>
    </source>
</evidence>
<dbReference type="AlphaFoldDB" id="A0A165HC47"/>
<sequence length="161" mass="18353">MAATIYDFEVEKADGTRQALSDYEGQVVLIVNTASKCGFTNQFAGLQALYQDYQDEGFTILGFPSDQFMNQEFEDINETMEFCKKNYGVSFPMFAKVDVKGDKADPLFQYLTNETKGILGGEVKWNFTKFLIGRDGRPVERYAPQTKPEKIHDDIKNQLIE</sequence>
<dbReference type="Pfam" id="PF00255">
    <property type="entry name" value="GSHPx"/>
    <property type="match status" value="1"/>
</dbReference>
<dbReference type="PROSITE" id="PS00460">
    <property type="entry name" value="GLUTATHIONE_PEROXID_1"/>
    <property type="match status" value="1"/>
</dbReference>
<evidence type="ECO:0000256" key="5">
    <source>
        <dbReference type="RuleBase" id="RU000499"/>
    </source>
</evidence>
<dbReference type="SUPFAM" id="SSF52833">
    <property type="entry name" value="Thioredoxin-like"/>
    <property type="match status" value="1"/>
</dbReference>
<dbReference type="InterPro" id="IPR013766">
    <property type="entry name" value="Thioredoxin_domain"/>
</dbReference>
<evidence type="ECO:0000256" key="3">
    <source>
        <dbReference type="ARBA" id="ARBA00023002"/>
    </source>
</evidence>
<dbReference type="FunFam" id="3.40.30.10:FF:000010">
    <property type="entry name" value="Glutathione peroxidase"/>
    <property type="match status" value="1"/>
</dbReference>
<accession>A0A165HC47</accession>
<dbReference type="GO" id="GO:0034599">
    <property type="term" value="P:cellular response to oxidative stress"/>
    <property type="evidence" value="ECO:0007669"/>
    <property type="project" value="TreeGrafter"/>
</dbReference>
<keyword evidence="2 5" id="KW-0575">Peroxidase</keyword>
<reference evidence="7 8" key="1">
    <citation type="submission" date="2016-01" db="EMBL/GenBank/DDBJ databases">
        <title>Whole genome sequencing of Bhargavaea cecembensis T14.</title>
        <authorList>
            <person name="Hong K.W."/>
        </authorList>
    </citation>
    <scope>NUCLEOTIDE SEQUENCE [LARGE SCALE GENOMIC DNA]</scope>
    <source>
        <strain evidence="7 8">T14</strain>
    </source>
</reference>
<gene>
    <name evidence="7" type="ORF">AV656_15795</name>
</gene>
<proteinExistence type="inferred from homology"/>
<dbReference type="RefSeq" id="WP_063178989.1">
    <property type="nucleotide sequence ID" value="NZ_LQNT01000003.1"/>
</dbReference>
<evidence type="ECO:0000313" key="7">
    <source>
        <dbReference type="EMBL" id="KZE39418.1"/>
    </source>
</evidence>
<dbReference type="Gene3D" id="3.40.30.10">
    <property type="entry name" value="Glutaredoxin"/>
    <property type="match status" value="1"/>
</dbReference>
<keyword evidence="3 5" id="KW-0560">Oxidoreductase</keyword>
<dbReference type="GO" id="GO:0004601">
    <property type="term" value="F:peroxidase activity"/>
    <property type="evidence" value="ECO:0007669"/>
    <property type="project" value="UniProtKB-KW"/>
</dbReference>
<dbReference type="PANTHER" id="PTHR11592">
    <property type="entry name" value="GLUTATHIONE PEROXIDASE"/>
    <property type="match status" value="1"/>
</dbReference>
<protein>
    <recommendedName>
        <fullName evidence="5">Glutathione peroxidase</fullName>
    </recommendedName>
</protein>
<dbReference type="CDD" id="cd00340">
    <property type="entry name" value="GSH_Peroxidase"/>
    <property type="match status" value="1"/>
</dbReference>
<evidence type="ECO:0000313" key="8">
    <source>
        <dbReference type="Proteomes" id="UP000076490"/>
    </source>
</evidence>
<dbReference type="PRINTS" id="PR01011">
    <property type="entry name" value="GLUTPROXDASE"/>
</dbReference>
<dbReference type="OrthoDB" id="9789406at2"/>
<dbReference type="PROSITE" id="PS51355">
    <property type="entry name" value="GLUTATHIONE_PEROXID_3"/>
    <property type="match status" value="1"/>
</dbReference>
<comment type="similarity">
    <text evidence="1 5">Belongs to the glutathione peroxidase family.</text>
</comment>
<feature type="active site" evidence="4">
    <location>
        <position position="37"/>
    </location>
</feature>
<dbReference type="InterPro" id="IPR029759">
    <property type="entry name" value="GPX_AS"/>
</dbReference>
<name>A0A165HC47_9BACL</name>
<evidence type="ECO:0000256" key="4">
    <source>
        <dbReference type="PIRSR" id="PIRSR000303-1"/>
    </source>
</evidence>
<dbReference type="PANTHER" id="PTHR11592:SF78">
    <property type="entry name" value="GLUTATHIONE PEROXIDASE"/>
    <property type="match status" value="1"/>
</dbReference>
<comment type="caution">
    <text evidence="7">The sequence shown here is derived from an EMBL/GenBank/DDBJ whole genome shotgun (WGS) entry which is preliminary data.</text>
</comment>
<dbReference type="InterPro" id="IPR036249">
    <property type="entry name" value="Thioredoxin-like_sf"/>
</dbReference>
<dbReference type="PROSITE" id="PS51352">
    <property type="entry name" value="THIOREDOXIN_2"/>
    <property type="match status" value="1"/>
</dbReference>
<dbReference type="InterPro" id="IPR000889">
    <property type="entry name" value="Glutathione_peroxidase"/>
</dbReference>
<dbReference type="Proteomes" id="UP000076490">
    <property type="component" value="Unassembled WGS sequence"/>
</dbReference>
<feature type="domain" description="Thioredoxin" evidence="6">
    <location>
        <begin position="1"/>
        <end position="161"/>
    </location>
</feature>